<evidence type="ECO:0000256" key="1">
    <source>
        <dbReference type="PROSITE-ProRule" id="PRU00339"/>
    </source>
</evidence>
<feature type="region of interest" description="Disordered" evidence="2">
    <location>
        <begin position="212"/>
        <end position="240"/>
    </location>
</feature>
<feature type="compositionally biased region" description="Basic and acidic residues" evidence="2">
    <location>
        <begin position="319"/>
        <end position="336"/>
    </location>
</feature>
<accession>A0A068ZXB6</accession>
<keyword evidence="3" id="KW-0812">Transmembrane</keyword>
<name>A0A068ZXB6_CLODI</name>
<dbReference type="SMART" id="SM00028">
    <property type="entry name" value="TPR"/>
    <property type="match status" value="4"/>
</dbReference>
<evidence type="ECO:0000313" key="4">
    <source>
        <dbReference type="EMBL" id="CDS83265.1"/>
    </source>
</evidence>
<feature type="compositionally biased region" description="Low complexity" evidence="2">
    <location>
        <begin position="308"/>
        <end position="318"/>
    </location>
</feature>
<feature type="repeat" description="TPR" evidence="1">
    <location>
        <begin position="420"/>
        <end position="453"/>
    </location>
</feature>
<keyword evidence="3" id="KW-0472">Membrane</keyword>
<dbReference type="SUPFAM" id="SSF48452">
    <property type="entry name" value="TPR-like"/>
    <property type="match status" value="2"/>
</dbReference>
<evidence type="ECO:0000313" key="6">
    <source>
        <dbReference type="EMBL" id="CDS99273.1"/>
    </source>
</evidence>
<feature type="compositionally biased region" description="Basic and acidic residues" evidence="2">
    <location>
        <begin position="282"/>
        <end position="299"/>
    </location>
</feature>
<dbReference type="InterPro" id="IPR019734">
    <property type="entry name" value="TPR_rpt"/>
</dbReference>
<dbReference type="Pfam" id="PF13174">
    <property type="entry name" value="TPR_6"/>
    <property type="match status" value="1"/>
</dbReference>
<proteinExistence type="predicted"/>
<dbReference type="EMBL" id="LK932347">
    <property type="protein sequence ID" value="CDS83374.1"/>
    <property type="molecule type" value="Genomic_DNA"/>
</dbReference>
<feature type="compositionally biased region" description="Polar residues" evidence="2">
    <location>
        <begin position="212"/>
        <end position="222"/>
    </location>
</feature>
<protein>
    <submittedName>
        <fullName evidence="5">Uncharacterized protein</fullName>
    </submittedName>
</protein>
<evidence type="ECO:0000256" key="3">
    <source>
        <dbReference type="SAM" id="Phobius"/>
    </source>
</evidence>
<organism evidence="5">
    <name type="scientific">Clostridioides difficile</name>
    <name type="common">Peptoclostridium difficile</name>
    <dbReference type="NCBI Taxonomy" id="1496"/>
    <lineage>
        <taxon>Bacteria</taxon>
        <taxon>Bacillati</taxon>
        <taxon>Bacillota</taxon>
        <taxon>Clostridia</taxon>
        <taxon>Peptostreptococcales</taxon>
        <taxon>Peptostreptococcaceae</taxon>
        <taxon>Clostridioides</taxon>
    </lineage>
</organism>
<reference evidence="5" key="1">
    <citation type="submission" date="2014-07" db="EMBL/GenBank/DDBJ databases">
        <authorList>
            <person name="Monot Marc"/>
        </authorList>
    </citation>
    <scope>NUCLEOTIDE SEQUENCE</scope>
    <source>
        <strain evidence="6">7032989</strain>
        <strain evidence="5">7032994</strain>
    </source>
</reference>
<dbReference type="Gene3D" id="1.25.40.10">
    <property type="entry name" value="Tetratricopeptide repeat domain"/>
    <property type="match status" value="2"/>
</dbReference>
<dbReference type="EMBL" id="LK932465">
    <property type="protein sequence ID" value="CDS83265.1"/>
    <property type="molecule type" value="Genomic_DNA"/>
</dbReference>
<sequence length="467" mass="54245">MVLILNLNDIKKDILKLNKKDSCSLYNESINNINNNCISTGLKFLKQARDLNPDDVDILNLTGLVNLLKCNFDDAVESFYKSSLCEKTALCEKYINMLTSEEFLIFFEKYNQLIRLINKGMYKEAIQGFKLITDQYCDLIEPYELLALLYDKEEEYIKFDECLEVLKIIDKENYLLNQENNTLDMYNSANIQTKSNIKVDDYKNEFLHKSSSNHKINDYNNVTKEKSSSKNQKSSDSNKKKSIKKNKYLYIAIILGILLVGQSIYSSYKMNNLTDKISKNNETKNEESIDSNLTKKENNIEENEDMSKASNINKSNKNINKEDDVKSKKNTVKNEDDKDSDLFTEDELMSKANTLKSEKKTKSSIQLYKKVADIGENKGNTSEATYQVAILSEKLKDYKTAEEYYKMYVENYSEKDAYFDESYYNLGMMYYNNGDLKNSKLTLKKLVNKVPNSMYNNSKVKEILKEE</sequence>
<keyword evidence="1" id="KW-0802">TPR repeat</keyword>
<evidence type="ECO:0000313" key="5">
    <source>
        <dbReference type="EMBL" id="CDS83374.1"/>
    </source>
</evidence>
<feature type="region of interest" description="Disordered" evidence="2">
    <location>
        <begin position="282"/>
        <end position="338"/>
    </location>
</feature>
<dbReference type="InterPro" id="IPR011990">
    <property type="entry name" value="TPR-like_helical_dom_sf"/>
</dbReference>
<feature type="transmembrane region" description="Helical" evidence="3">
    <location>
        <begin position="248"/>
        <end position="268"/>
    </location>
</feature>
<dbReference type="AlphaFoldDB" id="A0A068ZXB6"/>
<dbReference type="RefSeq" id="WP_021366062.1">
    <property type="nucleotide sequence ID" value="NZ_BBYB01000122.1"/>
</dbReference>
<dbReference type="EMBL" id="LK932861">
    <property type="protein sequence ID" value="CDS99273.1"/>
    <property type="molecule type" value="Genomic_DNA"/>
</dbReference>
<gene>
    <name evidence="6" type="ORF">BN1095_210184</name>
    <name evidence="4" type="ORF">BN1096_160176</name>
    <name evidence="5" type="ORF">BN1097_140179</name>
</gene>
<dbReference type="PROSITE" id="PS50005">
    <property type="entry name" value="TPR"/>
    <property type="match status" value="1"/>
</dbReference>
<evidence type="ECO:0000256" key="2">
    <source>
        <dbReference type="SAM" id="MobiDB-lite"/>
    </source>
</evidence>
<keyword evidence="3" id="KW-1133">Transmembrane helix</keyword>